<keyword evidence="3" id="KW-0808">Transferase</keyword>
<evidence type="ECO:0000256" key="9">
    <source>
        <dbReference type="ARBA" id="ARBA00023264"/>
    </source>
</evidence>
<keyword evidence="9" id="KW-1208">Phospholipid metabolism</keyword>
<keyword evidence="5 10" id="KW-1133">Transmembrane helix</keyword>
<dbReference type="SMART" id="SM01207">
    <property type="entry name" value="G3P_acyltransf"/>
    <property type="match status" value="1"/>
</dbReference>
<evidence type="ECO:0000256" key="1">
    <source>
        <dbReference type="ARBA" id="ARBA00022475"/>
    </source>
</evidence>
<evidence type="ECO:0000256" key="6">
    <source>
        <dbReference type="ARBA" id="ARBA00023098"/>
    </source>
</evidence>
<dbReference type="GO" id="GO:0016746">
    <property type="term" value="F:acyltransferase activity"/>
    <property type="evidence" value="ECO:0007669"/>
    <property type="project" value="UniProtKB-KW"/>
</dbReference>
<dbReference type="Pfam" id="PF02660">
    <property type="entry name" value="G3P_acyltransf"/>
    <property type="match status" value="1"/>
</dbReference>
<dbReference type="PANTHER" id="PTHR43615:SF1">
    <property type="entry name" value="PPDK_N DOMAIN-CONTAINING PROTEIN"/>
    <property type="match status" value="1"/>
</dbReference>
<keyword evidence="1" id="KW-1003">Cell membrane</keyword>
<keyword evidence="4 10" id="KW-0812">Transmembrane</keyword>
<name>A0ABR8EG20_9CYAN</name>
<evidence type="ECO:0000256" key="3">
    <source>
        <dbReference type="ARBA" id="ARBA00022679"/>
    </source>
</evidence>
<dbReference type="Gene3D" id="3.30.470.20">
    <property type="entry name" value="ATP-grasp fold, B domain"/>
    <property type="match status" value="1"/>
</dbReference>
<evidence type="ECO:0000256" key="5">
    <source>
        <dbReference type="ARBA" id="ARBA00022989"/>
    </source>
</evidence>
<dbReference type="InterPro" id="IPR002192">
    <property type="entry name" value="PPDK_AMP/ATP-bd"/>
</dbReference>
<dbReference type="SUPFAM" id="SSF52009">
    <property type="entry name" value="Phosphohistidine domain"/>
    <property type="match status" value="1"/>
</dbReference>
<dbReference type="Gene3D" id="3.30.1490.20">
    <property type="entry name" value="ATP-grasp fold, A domain"/>
    <property type="match status" value="1"/>
</dbReference>
<evidence type="ECO:0000256" key="10">
    <source>
        <dbReference type="SAM" id="Phobius"/>
    </source>
</evidence>
<keyword evidence="7 10" id="KW-0472">Membrane</keyword>
<evidence type="ECO:0000313" key="13">
    <source>
        <dbReference type="EMBL" id="MBD2545098.1"/>
    </source>
</evidence>
<feature type="transmembrane region" description="Helical" evidence="10">
    <location>
        <begin position="115"/>
        <end position="136"/>
    </location>
</feature>
<dbReference type="SUPFAM" id="SSF56059">
    <property type="entry name" value="Glutathione synthetase ATP-binding domain-like"/>
    <property type="match status" value="1"/>
</dbReference>
<accession>A0ABR8EG20</accession>
<protein>
    <submittedName>
        <fullName evidence="13">Glycerol-3-phosphate acyltransferase</fullName>
    </submittedName>
</protein>
<feature type="transmembrane region" description="Helical" evidence="10">
    <location>
        <begin position="6"/>
        <end position="30"/>
    </location>
</feature>
<dbReference type="Pfam" id="PF00391">
    <property type="entry name" value="PEP-utilizers"/>
    <property type="match status" value="1"/>
</dbReference>
<feature type="domain" description="PEP-utilising enzyme mobile" evidence="11">
    <location>
        <begin position="934"/>
        <end position="1004"/>
    </location>
</feature>
<dbReference type="EMBL" id="JACJSK010000019">
    <property type="protein sequence ID" value="MBD2545098.1"/>
    <property type="molecule type" value="Genomic_DNA"/>
</dbReference>
<evidence type="ECO:0000256" key="7">
    <source>
        <dbReference type="ARBA" id="ARBA00023136"/>
    </source>
</evidence>
<keyword evidence="13" id="KW-0012">Acyltransferase</keyword>
<proteinExistence type="predicted"/>
<feature type="transmembrane region" description="Helical" evidence="10">
    <location>
        <begin position="142"/>
        <end position="160"/>
    </location>
</feature>
<dbReference type="RefSeq" id="WP_054466088.1">
    <property type="nucleotide sequence ID" value="NZ_JACJSK010000019.1"/>
</dbReference>
<dbReference type="InterPro" id="IPR008279">
    <property type="entry name" value="PEP-util_enz_mobile_dom"/>
</dbReference>
<dbReference type="InterPro" id="IPR036637">
    <property type="entry name" value="Phosphohistidine_dom_sf"/>
</dbReference>
<sequence>MTLTQVWGAFLIFTVCPILGGLPLIAWITWALTRRKLAELGTGNIGVSAAFYHGGKLAGILAVISEALKGIAAVLLARQFFPQNPEWELVALIALVMGRYWLGKGAGTTNVVWGFVVHDWRIAGLIFLIGGVSFTILRERQWGRTGVLILMPTITALLYWQQWERTWLAAILSLLLFWIYAQMPDDLDLPPEETHRESEKMFRFFQGDRACKTLNQPLDPRKVGQKAATLSQLKRWGYPVPPGWVLLPGDDPEALIASLNPSPKSPFIVRSSGINEDLDTASAAGQYASIPNICDRLALQQAITDCLNSYDRPGAVKYRQDRNIGDAAIAVLIQPQIRGVFSGVAFSRDPIQRQGDAVMIEALPGDCSQVVSGKKTPERYQVLVSAAKATDPTDPIDSTSYPPENIRNSSWKLPPDLNLPIQGKGDIPAIVIEQIAFLARHIENRYHGIPQDIEWTYDGQKFWILQSRPITTLLPIWTRKIAAEVIPGIIHPLTWSINRPLTCGVWGELFTLVLQDQAQGLNFQETATLHYSQAYFNASLLGEIFRRMGLPPESLEFLTRGSKFSQPPLTATLKNIPGLLRLIGREIQLADDFYRAYKNRFGHALTKLAKQREQSWDFTAIKLTPKSLIERIDAILELLSDCTYYSILAPLSFAFRRTLLRVEDSELDYSQTPEVAAVRSLQELANNTRMLLPNLNQLLPDYQNQGGDSSQLFATLAEIPEGQTVFDQFEQFLNRYGYLSETATDITVPRWKENPRFLRNLFAQLLFHPSPVPVKTYSSNVPTHIVQKRLQLKGKVTEVYHKLLAELRWSILALEKLWLNAELFFESGDIFFLELSEIRQLLPLDLSSIATNTELIEEVLDPLYDLIEARRDQRQQDAEIPSVPLIVYGNSPPTSPKSYLVTSEAQIQGIGASPGVIQGRIKILKTLQLSATIDRETILVVPYTDAGWAPLLARAGGIIAEVGGQLSHGAIVAREYGIPAVMDIHDAMQIFRDGDLVRIDGGQGIVELL</sequence>
<dbReference type="Pfam" id="PF01326">
    <property type="entry name" value="PPDK_N"/>
    <property type="match status" value="1"/>
</dbReference>
<organism evidence="13 14">
    <name type="scientific">Planktothricoides raciborskii FACHB-1370</name>
    <dbReference type="NCBI Taxonomy" id="2949576"/>
    <lineage>
        <taxon>Bacteria</taxon>
        <taxon>Bacillati</taxon>
        <taxon>Cyanobacteriota</taxon>
        <taxon>Cyanophyceae</taxon>
        <taxon>Oscillatoriophycideae</taxon>
        <taxon>Oscillatoriales</taxon>
        <taxon>Oscillatoriaceae</taxon>
        <taxon>Planktothricoides</taxon>
    </lineage>
</organism>
<dbReference type="InterPro" id="IPR051549">
    <property type="entry name" value="PEP_Utilizing_Enz"/>
</dbReference>
<evidence type="ECO:0000256" key="2">
    <source>
        <dbReference type="ARBA" id="ARBA00022516"/>
    </source>
</evidence>
<gene>
    <name evidence="13" type="ORF">H6G72_14885</name>
</gene>
<evidence type="ECO:0000256" key="8">
    <source>
        <dbReference type="ARBA" id="ARBA00023209"/>
    </source>
</evidence>
<feature type="transmembrane region" description="Helical" evidence="10">
    <location>
        <begin position="167"/>
        <end position="183"/>
    </location>
</feature>
<evidence type="ECO:0000313" key="14">
    <source>
        <dbReference type="Proteomes" id="UP000641954"/>
    </source>
</evidence>
<dbReference type="Gene3D" id="3.50.30.10">
    <property type="entry name" value="Phosphohistidine domain"/>
    <property type="match status" value="1"/>
</dbReference>
<reference evidence="13 14" key="1">
    <citation type="journal article" date="2020" name="ISME J.">
        <title>Comparative genomics reveals insights into cyanobacterial evolution and habitat adaptation.</title>
        <authorList>
            <person name="Chen M.Y."/>
            <person name="Teng W.K."/>
            <person name="Zhao L."/>
            <person name="Hu C.X."/>
            <person name="Zhou Y.K."/>
            <person name="Han B.P."/>
            <person name="Song L.R."/>
            <person name="Shu W.S."/>
        </authorList>
    </citation>
    <scope>NUCLEOTIDE SEQUENCE [LARGE SCALE GENOMIC DNA]</scope>
    <source>
        <strain evidence="13 14">FACHB-1370</strain>
    </source>
</reference>
<evidence type="ECO:0000256" key="4">
    <source>
        <dbReference type="ARBA" id="ARBA00022692"/>
    </source>
</evidence>
<feature type="domain" description="Pyruvate phosphate dikinase AMP/ATP-binding" evidence="12">
    <location>
        <begin position="262"/>
        <end position="473"/>
    </location>
</feature>
<keyword evidence="14" id="KW-1185">Reference proteome</keyword>
<evidence type="ECO:0000259" key="12">
    <source>
        <dbReference type="Pfam" id="PF01326"/>
    </source>
</evidence>
<keyword evidence="2" id="KW-0444">Lipid biosynthesis</keyword>
<feature type="transmembrane region" description="Helical" evidence="10">
    <location>
        <begin position="87"/>
        <end position="103"/>
    </location>
</feature>
<evidence type="ECO:0000259" key="11">
    <source>
        <dbReference type="Pfam" id="PF00391"/>
    </source>
</evidence>
<keyword evidence="8" id="KW-0594">Phospholipid biosynthesis</keyword>
<dbReference type="InterPro" id="IPR013815">
    <property type="entry name" value="ATP_grasp_subdomain_1"/>
</dbReference>
<keyword evidence="6" id="KW-0443">Lipid metabolism</keyword>
<comment type="caution">
    <text evidence="13">The sequence shown here is derived from an EMBL/GenBank/DDBJ whole genome shotgun (WGS) entry which is preliminary data.</text>
</comment>
<dbReference type="InterPro" id="IPR003811">
    <property type="entry name" value="G3P_acylTferase_PlsY"/>
</dbReference>
<dbReference type="PANTHER" id="PTHR43615">
    <property type="entry name" value="PHOSPHOENOLPYRUVATE SYNTHASE-RELATED"/>
    <property type="match status" value="1"/>
</dbReference>
<dbReference type="Proteomes" id="UP000641954">
    <property type="component" value="Unassembled WGS sequence"/>
</dbReference>